<dbReference type="Gene3D" id="3.30.200.20">
    <property type="entry name" value="Phosphorylase Kinase, domain 1"/>
    <property type="match status" value="1"/>
</dbReference>
<evidence type="ECO:0000256" key="11">
    <source>
        <dbReference type="RuleBase" id="RU000304"/>
    </source>
</evidence>
<evidence type="ECO:0000256" key="6">
    <source>
        <dbReference type="ARBA" id="ARBA00038999"/>
    </source>
</evidence>
<dbReference type="InterPro" id="IPR017441">
    <property type="entry name" value="Protein_kinase_ATP_BS"/>
</dbReference>
<evidence type="ECO:0000256" key="2">
    <source>
        <dbReference type="ARBA" id="ARBA00022741"/>
    </source>
</evidence>
<dbReference type="Proteomes" id="UP000604046">
    <property type="component" value="Unassembled WGS sequence"/>
</dbReference>
<evidence type="ECO:0000256" key="10">
    <source>
        <dbReference type="PROSITE-ProRule" id="PRU10141"/>
    </source>
</evidence>
<keyword evidence="11" id="KW-0723">Serine/threonine-protein kinase</keyword>
<evidence type="ECO:0000313" key="13">
    <source>
        <dbReference type="EMBL" id="CAE7476418.1"/>
    </source>
</evidence>
<evidence type="ECO:0000259" key="12">
    <source>
        <dbReference type="PROSITE" id="PS50011"/>
    </source>
</evidence>
<dbReference type="InterPro" id="IPR011009">
    <property type="entry name" value="Kinase-like_dom_sf"/>
</dbReference>
<comment type="caution">
    <text evidence="13">The sequence shown here is derived from an EMBL/GenBank/DDBJ whole genome shotgun (WGS) entry which is preliminary data.</text>
</comment>
<comment type="catalytic activity">
    <reaction evidence="9">
        <text>L-tyrosyl-[protein] + ATP = O-phospho-L-tyrosyl-[protein] + ADP + H(+)</text>
        <dbReference type="Rhea" id="RHEA:10596"/>
        <dbReference type="Rhea" id="RHEA-COMP:10136"/>
        <dbReference type="Rhea" id="RHEA-COMP:20101"/>
        <dbReference type="ChEBI" id="CHEBI:15378"/>
        <dbReference type="ChEBI" id="CHEBI:30616"/>
        <dbReference type="ChEBI" id="CHEBI:46858"/>
        <dbReference type="ChEBI" id="CHEBI:61978"/>
        <dbReference type="ChEBI" id="CHEBI:456216"/>
        <dbReference type="EC" id="2.7.12.2"/>
    </reaction>
</comment>
<dbReference type="InterPro" id="IPR000719">
    <property type="entry name" value="Prot_kinase_dom"/>
</dbReference>
<dbReference type="Pfam" id="PF00069">
    <property type="entry name" value="Pkinase"/>
    <property type="match status" value="1"/>
</dbReference>
<dbReference type="PANTHER" id="PTHR48013:SF9">
    <property type="entry name" value="DUAL SPECIFICITY MITOGEN-ACTIVATED PROTEIN KINASE KINASE 5"/>
    <property type="match status" value="1"/>
</dbReference>
<evidence type="ECO:0000256" key="3">
    <source>
        <dbReference type="ARBA" id="ARBA00022777"/>
    </source>
</evidence>
<sequence>MDFGDLALQLDGIGQDANQQESWAVQQDGSLRHCPTNIVIGEGGLRDGVGEIEVDQTSLLGRGAGGVVCRAVHKPTGMPLAVKVVRVEDKAKRDQLINEIHTLFRITKSHFLIELYDAYVHKESGCVHVALEYMDYGSLADVKRRVKEVPEDLLALILMQILEGLKILHLNNVVHRDVKLGNILVNSRGSVKVTDFGISKNLGDSLTVCDTFVGTATHMSPERILGEDYSFAADIWSLGLCVYELACGVYPYGSVASFPLLFDNLCHRPEPRLPTGRFSRELCHFVEVQLLKKPEKRWSAIELQASDFILVNLPKVSEAALIRWLARIMASDDGDGV</sequence>
<keyword evidence="1" id="KW-0808">Transferase</keyword>
<evidence type="ECO:0000313" key="14">
    <source>
        <dbReference type="Proteomes" id="UP000604046"/>
    </source>
</evidence>
<dbReference type="AlphaFoldDB" id="A0A812SBN8"/>
<dbReference type="InterPro" id="IPR008271">
    <property type="entry name" value="Ser/Thr_kinase_AS"/>
</dbReference>
<keyword evidence="4 10" id="KW-0067">ATP-binding</keyword>
<dbReference type="EC" id="2.7.12.2" evidence="6"/>
<dbReference type="GO" id="GO:0005524">
    <property type="term" value="F:ATP binding"/>
    <property type="evidence" value="ECO:0007669"/>
    <property type="project" value="UniProtKB-UniRule"/>
</dbReference>
<evidence type="ECO:0000256" key="7">
    <source>
        <dbReference type="ARBA" id="ARBA00049014"/>
    </source>
</evidence>
<dbReference type="PROSITE" id="PS00108">
    <property type="entry name" value="PROTEIN_KINASE_ST"/>
    <property type="match status" value="1"/>
</dbReference>
<gene>
    <name evidence="13" type="primary">MKK3</name>
    <name evidence="13" type="ORF">SNAT2548_LOCUS26760</name>
</gene>
<dbReference type="GO" id="GO:0004708">
    <property type="term" value="F:MAP kinase kinase activity"/>
    <property type="evidence" value="ECO:0007669"/>
    <property type="project" value="UniProtKB-EC"/>
</dbReference>
<dbReference type="EMBL" id="CAJNDS010002442">
    <property type="protein sequence ID" value="CAE7476418.1"/>
    <property type="molecule type" value="Genomic_DNA"/>
</dbReference>
<keyword evidence="2 10" id="KW-0547">Nucleotide-binding</keyword>
<evidence type="ECO:0000256" key="9">
    <source>
        <dbReference type="ARBA" id="ARBA00051693"/>
    </source>
</evidence>
<dbReference type="SMART" id="SM00220">
    <property type="entry name" value="S_TKc"/>
    <property type="match status" value="1"/>
</dbReference>
<organism evidence="13 14">
    <name type="scientific">Symbiodinium natans</name>
    <dbReference type="NCBI Taxonomy" id="878477"/>
    <lineage>
        <taxon>Eukaryota</taxon>
        <taxon>Sar</taxon>
        <taxon>Alveolata</taxon>
        <taxon>Dinophyceae</taxon>
        <taxon>Suessiales</taxon>
        <taxon>Symbiodiniaceae</taxon>
        <taxon>Symbiodinium</taxon>
    </lineage>
</organism>
<dbReference type="SUPFAM" id="SSF56112">
    <property type="entry name" value="Protein kinase-like (PK-like)"/>
    <property type="match status" value="1"/>
</dbReference>
<dbReference type="PANTHER" id="PTHR48013">
    <property type="entry name" value="DUAL SPECIFICITY MITOGEN-ACTIVATED PROTEIN KINASE KINASE 5-RELATED"/>
    <property type="match status" value="1"/>
</dbReference>
<feature type="binding site" evidence="10">
    <location>
        <position position="83"/>
    </location>
    <ligand>
        <name>ATP</name>
        <dbReference type="ChEBI" id="CHEBI:30616"/>
    </ligand>
</feature>
<keyword evidence="3" id="KW-0418">Kinase</keyword>
<name>A0A812SBN8_9DINO</name>
<evidence type="ECO:0000256" key="4">
    <source>
        <dbReference type="ARBA" id="ARBA00022840"/>
    </source>
</evidence>
<comment type="similarity">
    <text evidence="5">Belongs to the protein kinase superfamily. STE Ser/Thr protein kinase family. MAP kinase kinase subfamily.</text>
</comment>
<accession>A0A812SBN8</accession>
<dbReference type="Gene3D" id="1.10.510.10">
    <property type="entry name" value="Transferase(Phosphotransferase) domain 1"/>
    <property type="match status" value="1"/>
</dbReference>
<dbReference type="PROSITE" id="PS00107">
    <property type="entry name" value="PROTEIN_KINASE_ATP"/>
    <property type="match status" value="1"/>
</dbReference>
<evidence type="ECO:0000256" key="5">
    <source>
        <dbReference type="ARBA" id="ARBA00038035"/>
    </source>
</evidence>
<proteinExistence type="inferred from homology"/>
<evidence type="ECO:0000256" key="1">
    <source>
        <dbReference type="ARBA" id="ARBA00022679"/>
    </source>
</evidence>
<comment type="catalytic activity">
    <reaction evidence="7">
        <text>L-seryl-[protein] + ATP = O-phospho-L-seryl-[protein] + ADP + H(+)</text>
        <dbReference type="Rhea" id="RHEA:17989"/>
        <dbReference type="Rhea" id="RHEA-COMP:9863"/>
        <dbReference type="Rhea" id="RHEA-COMP:11604"/>
        <dbReference type="ChEBI" id="CHEBI:15378"/>
        <dbReference type="ChEBI" id="CHEBI:29999"/>
        <dbReference type="ChEBI" id="CHEBI:30616"/>
        <dbReference type="ChEBI" id="CHEBI:83421"/>
        <dbReference type="ChEBI" id="CHEBI:456216"/>
        <dbReference type="EC" id="2.7.12.2"/>
    </reaction>
</comment>
<reference evidence="13" key="1">
    <citation type="submission" date="2021-02" db="EMBL/GenBank/DDBJ databases">
        <authorList>
            <person name="Dougan E. K."/>
            <person name="Rhodes N."/>
            <person name="Thang M."/>
            <person name="Chan C."/>
        </authorList>
    </citation>
    <scope>NUCLEOTIDE SEQUENCE</scope>
</reference>
<dbReference type="GO" id="GO:0004674">
    <property type="term" value="F:protein serine/threonine kinase activity"/>
    <property type="evidence" value="ECO:0007669"/>
    <property type="project" value="UniProtKB-KW"/>
</dbReference>
<dbReference type="PROSITE" id="PS50011">
    <property type="entry name" value="PROTEIN_KINASE_DOM"/>
    <property type="match status" value="1"/>
</dbReference>
<dbReference type="OrthoDB" id="10252354at2759"/>
<feature type="domain" description="Protein kinase" evidence="12">
    <location>
        <begin position="54"/>
        <end position="309"/>
    </location>
</feature>
<keyword evidence="14" id="KW-1185">Reference proteome</keyword>
<protein>
    <recommendedName>
        <fullName evidence="6">mitogen-activated protein kinase kinase</fullName>
        <ecNumber evidence="6">2.7.12.2</ecNumber>
    </recommendedName>
</protein>
<comment type="catalytic activity">
    <reaction evidence="8">
        <text>L-threonyl-[protein] + ATP = O-phospho-L-threonyl-[protein] + ADP + H(+)</text>
        <dbReference type="Rhea" id="RHEA:46608"/>
        <dbReference type="Rhea" id="RHEA-COMP:11060"/>
        <dbReference type="Rhea" id="RHEA-COMP:11605"/>
        <dbReference type="ChEBI" id="CHEBI:15378"/>
        <dbReference type="ChEBI" id="CHEBI:30013"/>
        <dbReference type="ChEBI" id="CHEBI:30616"/>
        <dbReference type="ChEBI" id="CHEBI:61977"/>
        <dbReference type="ChEBI" id="CHEBI:456216"/>
        <dbReference type="EC" id="2.7.12.2"/>
    </reaction>
</comment>
<evidence type="ECO:0000256" key="8">
    <source>
        <dbReference type="ARBA" id="ARBA00049299"/>
    </source>
</evidence>